<protein>
    <submittedName>
        <fullName evidence="2">Uncharacterized protein</fullName>
    </submittedName>
</protein>
<sequence length="149" mass="16439">MLAMRTSVSGMVQVVAVDATSASYLPYLYSGLVKVVLPAPEVPVPADKVKEKEKVNFPVCVVTRLMSRLQENCGDSRMKSLPDSSPKDTDPHDDVHLADTFMGSLEDFPPVSLEEVDVGRFISIQREDPEIEKLCVTAAENLEEEKVML</sequence>
<accession>A0A5B7G9T3</accession>
<name>A0A5B7G9T3_PORTR</name>
<evidence type="ECO:0000313" key="2">
    <source>
        <dbReference type="EMBL" id="MPC54227.1"/>
    </source>
</evidence>
<gene>
    <name evidence="2" type="ORF">E2C01_048137</name>
</gene>
<dbReference type="EMBL" id="VSRR010012206">
    <property type="protein sequence ID" value="MPC54227.1"/>
    <property type="molecule type" value="Genomic_DNA"/>
</dbReference>
<evidence type="ECO:0000313" key="3">
    <source>
        <dbReference type="Proteomes" id="UP000324222"/>
    </source>
</evidence>
<dbReference type="Proteomes" id="UP000324222">
    <property type="component" value="Unassembled WGS sequence"/>
</dbReference>
<dbReference type="AlphaFoldDB" id="A0A5B7G9T3"/>
<keyword evidence="3" id="KW-1185">Reference proteome</keyword>
<feature type="region of interest" description="Disordered" evidence="1">
    <location>
        <begin position="73"/>
        <end position="95"/>
    </location>
</feature>
<proteinExistence type="predicted"/>
<evidence type="ECO:0000256" key="1">
    <source>
        <dbReference type="SAM" id="MobiDB-lite"/>
    </source>
</evidence>
<feature type="compositionally biased region" description="Basic and acidic residues" evidence="1">
    <location>
        <begin position="74"/>
        <end position="95"/>
    </location>
</feature>
<comment type="caution">
    <text evidence="2">The sequence shown here is derived from an EMBL/GenBank/DDBJ whole genome shotgun (WGS) entry which is preliminary data.</text>
</comment>
<organism evidence="2 3">
    <name type="scientific">Portunus trituberculatus</name>
    <name type="common">Swimming crab</name>
    <name type="synonym">Neptunus trituberculatus</name>
    <dbReference type="NCBI Taxonomy" id="210409"/>
    <lineage>
        <taxon>Eukaryota</taxon>
        <taxon>Metazoa</taxon>
        <taxon>Ecdysozoa</taxon>
        <taxon>Arthropoda</taxon>
        <taxon>Crustacea</taxon>
        <taxon>Multicrustacea</taxon>
        <taxon>Malacostraca</taxon>
        <taxon>Eumalacostraca</taxon>
        <taxon>Eucarida</taxon>
        <taxon>Decapoda</taxon>
        <taxon>Pleocyemata</taxon>
        <taxon>Brachyura</taxon>
        <taxon>Eubrachyura</taxon>
        <taxon>Portunoidea</taxon>
        <taxon>Portunidae</taxon>
        <taxon>Portuninae</taxon>
        <taxon>Portunus</taxon>
    </lineage>
</organism>
<reference evidence="2 3" key="1">
    <citation type="submission" date="2019-05" db="EMBL/GenBank/DDBJ databases">
        <title>Another draft genome of Portunus trituberculatus and its Hox gene families provides insights of decapod evolution.</title>
        <authorList>
            <person name="Jeong J.-H."/>
            <person name="Song I."/>
            <person name="Kim S."/>
            <person name="Choi T."/>
            <person name="Kim D."/>
            <person name="Ryu S."/>
            <person name="Kim W."/>
        </authorList>
    </citation>
    <scope>NUCLEOTIDE SEQUENCE [LARGE SCALE GENOMIC DNA]</scope>
    <source>
        <tissue evidence="2">Muscle</tissue>
    </source>
</reference>